<protein>
    <recommendedName>
        <fullName evidence="4">J domain-containing protein</fullName>
    </recommendedName>
</protein>
<reference evidence="2" key="2">
    <citation type="journal article" date="2023" name="Plants (Basel)">
        <title>Annotation of the Turnera subulata (Passifloraceae) Draft Genome Reveals the S-Locus Evolved after the Divergence of Turneroideae from Passifloroideae in a Stepwise Manner.</title>
        <authorList>
            <person name="Henning P.M."/>
            <person name="Roalson E.H."/>
            <person name="Mir W."/>
            <person name="McCubbin A.G."/>
            <person name="Shore J.S."/>
        </authorList>
    </citation>
    <scope>NUCLEOTIDE SEQUENCE</scope>
    <source>
        <strain evidence="2">F60SS</strain>
    </source>
</reference>
<evidence type="ECO:0000313" key="3">
    <source>
        <dbReference type="Proteomes" id="UP001141552"/>
    </source>
</evidence>
<dbReference type="PANTHER" id="PTHR23172">
    <property type="entry name" value="AUXILIN/CYCLIN G-ASSOCIATED KINASE-RELATED"/>
    <property type="match status" value="1"/>
</dbReference>
<dbReference type="GO" id="GO:0031982">
    <property type="term" value="C:vesicle"/>
    <property type="evidence" value="ECO:0007669"/>
    <property type="project" value="TreeGrafter"/>
</dbReference>
<dbReference type="GO" id="GO:0072583">
    <property type="term" value="P:clathrin-dependent endocytosis"/>
    <property type="evidence" value="ECO:0007669"/>
    <property type="project" value="TreeGrafter"/>
</dbReference>
<reference evidence="2" key="1">
    <citation type="submission" date="2022-02" db="EMBL/GenBank/DDBJ databases">
        <authorList>
            <person name="Henning P.M."/>
            <person name="McCubbin A.G."/>
            <person name="Shore J.S."/>
        </authorList>
    </citation>
    <scope>NUCLEOTIDE SEQUENCE</scope>
    <source>
        <strain evidence="2">F60SS</strain>
        <tissue evidence="2">Leaves</tissue>
    </source>
</reference>
<dbReference type="GO" id="GO:0005737">
    <property type="term" value="C:cytoplasm"/>
    <property type="evidence" value="ECO:0007669"/>
    <property type="project" value="TreeGrafter"/>
</dbReference>
<sequence length="529" mass="57948">MSCSPPVQERGYRRRKSPITTTTTTPTSNSGSNSFVNNASFFDAHDSLFTNSNPPAFHDHFDNIFGGGGGAGFHRNPNPPSALRTKPNNNNNNTSAFDFDNDSIFSTAKSSFEDQDIFGVFNAASSPSPSHDDDIFGHFHSSKPTAGGSSNKNQTAPVGDLLGDFGVKLKPPPRNGSVAFHDAAADDADLLSGFGQSSTATKGFAVVLMLVHRGSARTSQSTFASADDPFLILESTTTTKKSSVIDPLEEMFKPYHSGTAKTSASSPLSPPPKPGQVLKNQKVKTSNASSTNGFEKTVRPGVALRKSVSSSGVKKASSTANLVDDLPSLFQDAPLFGQFEEVDGESEERRRARWERLQRTEDRVAKAVADMNQRDRQTFQEQEERRRIAETVDFEIKRWVAGKEGNMRALLSSLQHPVFLQLGFWTVSDFCSLVLWSDSGWEPVSLTDLITSSSVKKVYRKATLCVHPDKVQQKGATIEQKYMAEKVFDILKVWLQLPKFKEIMQACDYCPDDSFCRTLDGSKSSPRIA</sequence>
<dbReference type="EMBL" id="JAKUCV010000605">
    <property type="protein sequence ID" value="KAJ4849442.1"/>
    <property type="molecule type" value="Genomic_DNA"/>
</dbReference>
<feature type="region of interest" description="Disordered" evidence="1">
    <location>
        <begin position="256"/>
        <end position="298"/>
    </location>
</feature>
<dbReference type="SUPFAM" id="SSF46565">
    <property type="entry name" value="Chaperone J-domain"/>
    <property type="match status" value="1"/>
</dbReference>
<dbReference type="GO" id="GO:0030276">
    <property type="term" value="F:clathrin binding"/>
    <property type="evidence" value="ECO:0007669"/>
    <property type="project" value="TreeGrafter"/>
</dbReference>
<dbReference type="Proteomes" id="UP001141552">
    <property type="component" value="Unassembled WGS sequence"/>
</dbReference>
<feature type="region of interest" description="Disordered" evidence="1">
    <location>
        <begin position="132"/>
        <end position="156"/>
    </location>
</feature>
<dbReference type="Gene3D" id="1.10.287.110">
    <property type="entry name" value="DnaJ domain"/>
    <property type="match status" value="1"/>
</dbReference>
<feature type="compositionally biased region" description="Polar residues" evidence="1">
    <location>
        <begin position="283"/>
        <end position="294"/>
    </location>
</feature>
<accession>A0A9Q0GIG7</accession>
<dbReference type="GO" id="GO:0072318">
    <property type="term" value="P:clathrin coat disassembly"/>
    <property type="evidence" value="ECO:0007669"/>
    <property type="project" value="TreeGrafter"/>
</dbReference>
<evidence type="ECO:0000256" key="1">
    <source>
        <dbReference type="SAM" id="MobiDB-lite"/>
    </source>
</evidence>
<comment type="caution">
    <text evidence="2">The sequence shown here is derived from an EMBL/GenBank/DDBJ whole genome shotgun (WGS) entry which is preliminary data.</text>
</comment>
<organism evidence="2 3">
    <name type="scientific">Turnera subulata</name>
    <dbReference type="NCBI Taxonomy" id="218843"/>
    <lineage>
        <taxon>Eukaryota</taxon>
        <taxon>Viridiplantae</taxon>
        <taxon>Streptophyta</taxon>
        <taxon>Embryophyta</taxon>
        <taxon>Tracheophyta</taxon>
        <taxon>Spermatophyta</taxon>
        <taxon>Magnoliopsida</taxon>
        <taxon>eudicotyledons</taxon>
        <taxon>Gunneridae</taxon>
        <taxon>Pentapetalae</taxon>
        <taxon>rosids</taxon>
        <taxon>fabids</taxon>
        <taxon>Malpighiales</taxon>
        <taxon>Passifloraceae</taxon>
        <taxon>Turnera</taxon>
    </lineage>
</organism>
<feature type="region of interest" description="Disordered" evidence="1">
    <location>
        <begin position="68"/>
        <end position="95"/>
    </location>
</feature>
<evidence type="ECO:0008006" key="4">
    <source>
        <dbReference type="Google" id="ProtNLM"/>
    </source>
</evidence>
<feature type="compositionally biased region" description="Polar residues" evidence="1">
    <location>
        <begin position="142"/>
        <end position="156"/>
    </location>
</feature>
<feature type="region of interest" description="Disordered" evidence="1">
    <location>
        <begin position="1"/>
        <end position="32"/>
    </location>
</feature>
<dbReference type="AlphaFoldDB" id="A0A9Q0GIG7"/>
<dbReference type="InterPro" id="IPR036869">
    <property type="entry name" value="J_dom_sf"/>
</dbReference>
<gene>
    <name evidence="2" type="ORF">Tsubulata_036805</name>
</gene>
<evidence type="ECO:0000313" key="2">
    <source>
        <dbReference type="EMBL" id="KAJ4849442.1"/>
    </source>
</evidence>
<proteinExistence type="predicted"/>
<dbReference type="OrthoDB" id="1717591at2759"/>
<feature type="compositionally biased region" description="Low complexity" evidence="1">
    <location>
        <begin position="18"/>
        <end position="32"/>
    </location>
</feature>
<keyword evidence="3" id="KW-1185">Reference proteome</keyword>
<name>A0A9Q0GIG7_9ROSI</name>
<dbReference type="PANTHER" id="PTHR23172:SF68">
    <property type="entry name" value="DNAJ DOMAIN PROTEIN"/>
    <property type="match status" value="1"/>
</dbReference>